<sequence length="261" mass="29688">MHIAEANLTNLTSLWEKYGSLTINRNVLPLLRANTHWPHRCWLDWRTDDIASYAMSDHSSVAAWLKDVPESVVLSIWPIKNDNKNGDTVPFEHQLIEKQLLEKKWKCAFEQLAMYIELQEETTCLPVTRKDFQVVLASTSEDVKKWVDIGSEAFGYSIDLPVVENLINDKSMRILLGYQGEQAVASALLYKTGKVIGLHQVGVKQAFQGQGIAKYFMQEIISTCVLWQGEHIVLQASQAGQPLYDSLGFKAQFTIKNYQRV</sequence>
<dbReference type="InterPro" id="IPR016181">
    <property type="entry name" value="Acyl_CoA_acyltransferase"/>
</dbReference>
<dbReference type="EMBL" id="UOFE01000030">
    <property type="protein sequence ID" value="VAW52743.1"/>
    <property type="molecule type" value="Genomic_DNA"/>
</dbReference>
<name>A0A3B0WKA9_9ZZZZ</name>
<reference evidence="2" key="1">
    <citation type="submission" date="2018-06" db="EMBL/GenBank/DDBJ databases">
        <authorList>
            <person name="Zhirakovskaya E."/>
        </authorList>
    </citation>
    <scope>NUCLEOTIDE SEQUENCE</scope>
</reference>
<dbReference type="PROSITE" id="PS51186">
    <property type="entry name" value="GNAT"/>
    <property type="match status" value="1"/>
</dbReference>
<dbReference type="CDD" id="cd04301">
    <property type="entry name" value="NAT_SF"/>
    <property type="match status" value="1"/>
</dbReference>
<feature type="domain" description="N-acetyltransferase" evidence="1">
    <location>
        <begin position="133"/>
        <end position="261"/>
    </location>
</feature>
<protein>
    <recommendedName>
        <fullName evidence="1">N-acetyltransferase domain-containing protein</fullName>
    </recommendedName>
</protein>
<dbReference type="Pfam" id="PF13673">
    <property type="entry name" value="Acetyltransf_10"/>
    <property type="match status" value="1"/>
</dbReference>
<dbReference type="AlphaFoldDB" id="A0A3B0WKA9"/>
<organism evidence="2">
    <name type="scientific">hydrothermal vent metagenome</name>
    <dbReference type="NCBI Taxonomy" id="652676"/>
    <lineage>
        <taxon>unclassified sequences</taxon>
        <taxon>metagenomes</taxon>
        <taxon>ecological metagenomes</taxon>
    </lineage>
</organism>
<dbReference type="Gene3D" id="3.40.630.30">
    <property type="match status" value="1"/>
</dbReference>
<accession>A0A3B0WKA9</accession>
<proteinExistence type="predicted"/>
<evidence type="ECO:0000259" key="1">
    <source>
        <dbReference type="PROSITE" id="PS51186"/>
    </source>
</evidence>
<dbReference type="InterPro" id="IPR000182">
    <property type="entry name" value="GNAT_dom"/>
</dbReference>
<dbReference type="GO" id="GO:0016747">
    <property type="term" value="F:acyltransferase activity, transferring groups other than amino-acyl groups"/>
    <property type="evidence" value="ECO:0007669"/>
    <property type="project" value="InterPro"/>
</dbReference>
<dbReference type="SUPFAM" id="SSF55729">
    <property type="entry name" value="Acyl-CoA N-acyltransferases (Nat)"/>
    <property type="match status" value="1"/>
</dbReference>
<evidence type="ECO:0000313" key="2">
    <source>
        <dbReference type="EMBL" id="VAW52743.1"/>
    </source>
</evidence>
<gene>
    <name evidence="2" type="ORF">MNBD_GAMMA05-536</name>
</gene>